<dbReference type="EMBL" id="MFTI01000020">
    <property type="protein sequence ID" value="OGI59950.1"/>
    <property type="molecule type" value="Genomic_DNA"/>
</dbReference>
<evidence type="ECO:0008006" key="4">
    <source>
        <dbReference type="Google" id="ProtNLM"/>
    </source>
</evidence>
<dbReference type="STRING" id="1801732.A2814_01445"/>
<keyword evidence="1" id="KW-1277">Toxin-antitoxin system</keyword>
<dbReference type="Proteomes" id="UP000177869">
    <property type="component" value="Unassembled WGS sequence"/>
</dbReference>
<dbReference type="Gene3D" id="3.30.2310.20">
    <property type="entry name" value="RelE-like"/>
    <property type="match status" value="1"/>
</dbReference>
<sequence>MLIATFSKNFKKSFKNKDKFVQKKTLERIRLFRQDPFNIVLNNHKLHGEYEGCSSINITGNFRAVFKYINENTVIFSDIGTHPELYR</sequence>
<dbReference type="InterPro" id="IPR007712">
    <property type="entry name" value="RelE/ParE_toxin"/>
</dbReference>
<reference evidence="2 3" key="1">
    <citation type="journal article" date="2016" name="Nat. Commun.">
        <title>Thousands of microbial genomes shed light on interconnected biogeochemical processes in an aquifer system.</title>
        <authorList>
            <person name="Anantharaman K."/>
            <person name="Brown C.T."/>
            <person name="Hug L.A."/>
            <person name="Sharon I."/>
            <person name="Castelle C.J."/>
            <person name="Probst A.J."/>
            <person name="Thomas B.C."/>
            <person name="Singh A."/>
            <person name="Wilkins M.J."/>
            <person name="Karaoz U."/>
            <person name="Brodie E.L."/>
            <person name="Williams K.H."/>
            <person name="Hubbard S.S."/>
            <person name="Banfield J.F."/>
        </authorList>
    </citation>
    <scope>NUCLEOTIDE SEQUENCE [LARGE SCALE GENOMIC DNA]</scope>
</reference>
<protein>
    <recommendedName>
        <fullName evidence="4">Plasmid stabilization protein</fullName>
    </recommendedName>
</protein>
<dbReference type="AlphaFoldDB" id="A0A1F6URE8"/>
<organism evidence="2 3">
    <name type="scientific">Candidatus Nomurabacteria bacterium RIFCSPHIGHO2_01_FULL_38_19</name>
    <dbReference type="NCBI Taxonomy" id="1801732"/>
    <lineage>
        <taxon>Bacteria</taxon>
        <taxon>Candidatus Nomuraibacteriota</taxon>
    </lineage>
</organism>
<accession>A0A1F6URE8</accession>
<dbReference type="InterPro" id="IPR035093">
    <property type="entry name" value="RelE/ParE_toxin_dom_sf"/>
</dbReference>
<proteinExistence type="predicted"/>
<gene>
    <name evidence="2" type="ORF">A2814_01445</name>
</gene>
<evidence type="ECO:0000256" key="1">
    <source>
        <dbReference type="ARBA" id="ARBA00022649"/>
    </source>
</evidence>
<evidence type="ECO:0000313" key="3">
    <source>
        <dbReference type="Proteomes" id="UP000177869"/>
    </source>
</evidence>
<dbReference type="Pfam" id="PF15738">
    <property type="entry name" value="YafQ_toxin"/>
    <property type="match status" value="1"/>
</dbReference>
<name>A0A1F6URE8_9BACT</name>
<dbReference type="InterPro" id="IPR004386">
    <property type="entry name" value="Toxin_YafQ-like"/>
</dbReference>
<evidence type="ECO:0000313" key="2">
    <source>
        <dbReference type="EMBL" id="OGI59950.1"/>
    </source>
</evidence>
<comment type="caution">
    <text evidence="2">The sequence shown here is derived from an EMBL/GenBank/DDBJ whole genome shotgun (WGS) entry which is preliminary data.</text>
</comment>
<dbReference type="SUPFAM" id="SSF143011">
    <property type="entry name" value="RelE-like"/>
    <property type="match status" value="1"/>
</dbReference>
<dbReference type="NCBIfam" id="TIGR02385">
    <property type="entry name" value="RelE_StbE"/>
    <property type="match status" value="1"/>
</dbReference>